<dbReference type="Pfam" id="PF02769">
    <property type="entry name" value="AIRS_C"/>
    <property type="match status" value="1"/>
</dbReference>
<dbReference type="PIRSF" id="PIRSF005644">
    <property type="entry name" value="Hdrgns_mtr_HypE"/>
    <property type="match status" value="1"/>
</dbReference>
<proteinExistence type="inferred from homology"/>
<dbReference type="PANTHER" id="PTHR30303">
    <property type="entry name" value="HYDROGENASE ISOENZYMES FORMATION PROTEIN HYPE"/>
    <property type="match status" value="1"/>
</dbReference>
<organism evidence="4 5">
    <name type="scientific">candidate division CSSED10-310 bacterium</name>
    <dbReference type="NCBI Taxonomy" id="2855610"/>
    <lineage>
        <taxon>Bacteria</taxon>
        <taxon>Bacteria division CSSED10-310</taxon>
    </lineage>
</organism>
<dbReference type="InterPro" id="IPR036921">
    <property type="entry name" value="PurM-like_N_sf"/>
</dbReference>
<sequence>MKKTILLSHGEGGIRTHELIEQVILKYFPSKFLSDLNDAALLPVPADSMLVFTTDNHVVDPIFFPGGDIGKLAIYGTINDLAVCGATPLYLSFSLILEEGFQIAELEKILASAQKAAAQGCVEVVTGDTKVVPRGMADKIYINTSGVGFKSHQKNLHPDLIQEGDVILFSGPIGQHGAAIMAERLNLNQDQALSSDVAPLTELCQAALNIGGVRVMRDATRGGLATVLNEFARNSGMTFFIDEMALPISSAVRNLCEIIGVEPYYLANEGAAVLIVSPDSAAEIETILRENKLGKDAAIIGVVQKGDRPEVRLKTSLGTHRIITMLAGGQFPRIC</sequence>
<dbReference type="CDD" id="cd02197">
    <property type="entry name" value="HypE"/>
    <property type="match status" value="1"/>
</dbReference>
<dbReference type="PANTHER" id="PTHR30303:SF0">
    <property type="entry name" value="CARBAMOYL DEHYDRATASE HYPE"/>
    <property type="match status" value="1"/>
</dbReference>
<dbReference type="EMBL" id="JBHPBY010000108">
    <property type="protein sequence ID" value="MFC1850572.1"/>
    <property type="molecule type" value="Genomic_DNA"/>
</dbReference>
<dbReference type="InterPro" id="IPR036676">
    <property type="entry name" value="PurM-like_C_sf"/>
</dbReference>
<dbReference type="Gene3D" id="3.90.650.10">
    <property type="entry name" value="PurM-like C-terminal domain"/>
    <property type="match status" value="1"/>
</dbReference>
<feature type="domain" description="PurM-like C-terminal" evidence="3">
    <location>
        <begin position="162"/>
        <end position="313"/>
    </location>
</feature>
<dbReference type="Proteomes" id="UP001594351">
    <property type="component" value="Unassembled WGS sequence"/>
</dbReference>
<evidence type="ECO:0000313" key="4">
    <source>
        <dbReference type="EMBL" id="MFC1850572.1"/>
    </source>
</evidence>
<evidence type="ECO:0000259" key="3">
    <source>
        <dbReference type="Pfam" id="PF02769"/>
    </source>
</evidence>
<dbReference type="NCBIfam" id="TIGR02124">
    <property type="entry name" value="hypE"/>
    <property type="match status" value="1"/>
</dbReference>
<feature type="domain" description="PurM-like N-terminal" evidence="2">
    <location>
        <begin position="37"/>
        <end position="148"/>
    </location>
</feature>
<evidence type="ECO:0000313" key="5">
    <source>
        <dbReference type="Proteomes" id="UP001594351"/>
    </source>
</evidence>
<dbReference type="Pfam" id="PF00586">
    <property type="entry name" value="AIRS"/>
    <property type="match status" value="1"/>
</dbReference>
<comment type="similarity">
    <text evidence="1">Belongs to the HypE family.</text>
</comment>
<evidence type="ECO:0000256" key="1">
    <source>
        <dbReference type="ARBA" id="ARBA00006243"/>
    </source>
</evidence>
<reference evidence="4 5" key="1">
    <citation type="submission" date="2024-09" db="EMBL/GenBank/DDBJ databases">
        <title>Laminarin stimulates single cell rates of sulfate reduction while oxygen inhibits transcriptomic activity in coastal marine sediment.</title>
        <authorList>
            <person name="Lindsay M."/>
            <person name="Orcutt B."/>
            <person name="Emerson D."/>
            <person name="Stepanauskas R."/>
            <person name="D'Angelo T."/>
        </authorList>
    </citation>
    <scope>NUCLEOTIDE SEQUENCE [LARGE SCALE GENOMIC DNA]</scope>
    <source>
        <strain evidence="4">SAG AM-311-K15</strain>
    </source>
</reference>
<dbReference type="InterPro" id="IPR010918">
    <property type="entry name" value="PurM-like_C_dom"/>
</dbReference>
<dbReference type="InterPro" id="IPR016188">
    <property type="entry name" value="PurM-like_N"/>
</dbReference>
<evidence type="ECO:0000259" key="2">
    <source>
        <dbReference type="Pfam" id="PF00586"/>
    </source>
</evidence>
<gene>
    <name evidence="4" type="primary">hypE</name>
    <name evidence="4" type="ORF">ACFL27_10305</name>
</gene>
<name>A0ABV6YWI7_UNCC1</name>
<dbReference type="InterPro" id="IPR011854">
    <property type="entry name" value="HypE"/>
</dbReference>
<dbReference type="Gene3D" id="3.30.1330.10">
    <property type="entry name" value="PurM-like, N-terminal domain"/>
    <property type="match status" value="1"/>
</dbReference>
<dbReference type="SUPFAM" id="SSF55326">
    <property type="entry name" value="PurM N-terminal domain-like"/>
    <property type="match status" value="1"/>
</dbReference>
<comment type="caution">
    <text evidence="4">The sequence shown here is derived from an EMBL/GenBank/DDBJ whole genome shotgun (WGS) entry which is preliminary data.</text>
</comment>
<dbReference type="SUPFAM" id="SSF56042">
    <property type="entry name" value="PurM C-terminal domain-like"/>
    <property type="match status" value="1"/>
</dbReference>
<accession>A0ABV6YWI7</accession>
<keyword evidence="5" id="KW-1185">Reference proteome</keyword>
<protein>
    <submittedName>
        <fullName evidence="4">Hydrogenase expression/formation protein HypE</fullName>
    </submittedName>
</protein>